<comment type="caution">
    <text evidence="2">The sequence shown here is derived from an EMBL/GenBank/DDBJ whole genome shotgun (WGS) entry which is preliminary data.</text>
</comment>
<evidence type="ECO:0000313" key="3">
    <source>
        <dbReference type="Proteomes" id="UP001285441"/>
    </source>
</evidence>
<dbReference type="Proteomes" id="UP001285441">
    <property type="component" value="Unassembled WGS sequence"/>
</dbReference>
<accession>A0AAE0P729</accession>
<feature type="region of interest" description="Disordered" evidence="1">
    <location>
        <begin position="89"/>
        <end position="131"/>
    </location>
</feature>
<sequence>MGNNGDPDCIKSPLYPYYQCSFTEPTYRAGSNVINANYYIFPYRNCVIVPTGLCHHSCYFLDYCQPGNHPGGISIDDGAGDTSTFSSARLAEDSRSNSRGTFGHGSVVSPESPGSMTMLERSQGGGSPNLSELDSMHIYGAELEAISISRHRMAEFEATVGPTSRQTTEWPIEGPRATLNSTRRDRASNTYAESWTRFQNIQI</sequence>
<keyword evidence="3" id="KW-1185">Reference proteome</keyword>
<reference evidence="2" key="1">
    <citation type="journal article" date="2023" name="Mol. Phylogenet. Evol.">
        <title>Genome-scale phylogeny and comparative genomics of the fungal order Sordariales.</title>
        <authorList>
            <person name="Hensen N."/>
            <person name="Bonometti L."/>
            <person name="Westerberg I."/>
            <person name="Brannstrom I.O."/>
            <person name="Guillou S."/>
            <person name="Cros-Aarteil S."/>
            <person name="Calhoun S."/>
            <person name="Haridas S."/>
            <person name="Kuo A."/>
            <person name="Mondo S."/>
            <person name="Pangilinan J."/>
            <person name="Riley R."/>
            <person name="LaButti K."/>
            <person name="Andreopoulos B."/>
            <person name="Lipzen A."/>
            <person name="Chen C."/>
            <person name="Yan M."/>
            <person name="Daum C."/>
            <person name="Ng V."/>
            <person name="Clum A."/>
            <person name="Steindorff A."/>
            <person name="Ohm R.A."/>
            <person name="Martin F."/>
            <person name="Silar P."/>
            <person name="Natvig D.O."/>
            <person name="Lalanne C."/>
            <person name="Gautier V."/>
            <person name="Ament-Velasquez S.L."/>
            <person name="Kruys A."/>
            <person name="Hutchinson M.I."/>
            <person name="Powell A.J."/>
            <person name="Barry K."/>
            <person name="Miller A.N."/>
            <person name="Grigoriev I.V."/>
            <person name="Debuchy R."/>
            <person name="Gladieux P."/>
            <person name="Hiltunen Thoren M."/>
            <person name="Johannesson H."/>
        </authorList>
    </citation>
    <scope>NUCLEOTIDE SEQUENCE</scope>
    <source>
        <strain evidence="2">CBS 232.78</strain>
    </source>
</reference>
<evidence type="ECO:0000256" key="1">
    <source>
        <dbReference type="SAM" id="MobiDB-lite"/>
    </source>
</evidence>
<organism evidence="2 3">
    <name type="scientific">Podospora didyma</name>
    <dbReference type="NCBI Taxonomy" id="330526"/>
    <lineage>
        <taxon>Eukaryota</taxon>
        <taxon>Fungi</taxon>
        <taxon>Dikarya</taxon>
        <taxon>Ascomycota</taxon>
        <taxon>Pezizomycotina</taxon>
        <taxon>Sordariomycetes</taxon>
        <taxon>Sordariomycetidae</taxon>
        <taxon>Sordariales</taxon>
        <taxon>Podosporaceae</taxon>
        <taxon>Podospora</taxon>
    </lineage>
</organism>
<protein>
    <submittedName>
        <fullName evidence="2">Uncharacterized protein</fullName>
    </submittedName>
</protein>
<name>A0AAE0P729_9PEZI</name>
<dbReference type="EMBL" id="JAULSW010000001">
    <property type="protein sequence ID" value="KAK3394531.1"/>
    <property type="molecule type" value="Genomic_DNA"/>
</dbReference>
<dbReference type="AlphaFoldDB" id="A0AAE0P729"/>
<gene>
    <name evidence="2" type="ORF">B0H63DRAFT_506228</name>
</gene>
<proteinExistence type="predicted"/>
<evidence type="ECO:0000313" key="2">
    <source>
        <dbReference type="EMBL" id="KAK3394531.1"/>
    </source>
</evidence>
<reference evidence="2" key="2">
    <citation type="submission" date="2023-06" db="EMBL/GenBank/DDBJ databases">
        <authorList>
            <consortium name="Lawrence Berkeley National Laboratory"/>
            <person name="Haridas S."/>
            <person name="Hensen N."/>
            <person name="Bonometti L."/>
            <person name="Westerberg I."/>
            <person name="Brannstrom I.O."/>
            <person name="Guillou S."/>
            <person name="Cros-Aarteil S."/>
            <person name="Calhoun S."/>
            <person name="Kuo A."/>
            <person name="Mondo S."/>
            <person name="Pangilinan J."/>
            <person name="Riley R."/>
            <person name="LaButti K."/>
            <person name="Andreopoulos B."/>
            <person name="Lipzen A."/>
            <person name="Chen C."/>
            <person name="Yanf M."/>
            <person name="Daum C."/>
            <person name="Ng V."/>
            <person name="Clum A."/>
            <person name="Steindorff A."/>
            <person name="Ohm R."/>
            <person name="Martin F."/>
            <person name="Silar P."/>
            <person name="Natvig D."/>
            <person name="Lalanne C."/>
            <person name="Gautier V."/>
            <person name="Ament-velasquez S.L."/>
            <person name="Kruys A."/>
            <person name="Hutchinson M.I."/>
            <person name="Powell A.J."/>
            <person name="Barry K."/>
            <person name="Miller A.N."/>
            <person name="Grigoriev I.V."/>
            <person name="Debuchy R."/>
            <person name="Gladieux P."/>
            <person name="Thoren M.H."/>
            <person name="Johannesson H."/>
        </authorList>
    </citation>
    <scope>NUCLEOTIDE SEQUENCE</scope>
    <source>
        <strain evidence="2">CBS 232.78</strain>
    </source>
</reference>